<dbReference type="InterPro" id="IPR035956">
    <property type="entry name" value="RimP_N_sf"/>
</dbReference>
<feature type="domain" description="Ribosome maturation factor RimP C-terminal" evidence="5">
    <location>
        <begin position="93"/>
        <end position="154"/>
    </location>
</feature>
<evidence type="ECO:0000256" key="2">
    <source>
        <dbReference type="ARBA" id="ARBA00022517"/>
    </source>
</evidence>
<dbReference type="HAMAP" id="MF_01077">
    <property type="entry name" value="RimP"/>
    <property type="match status" value="1"/>
</dbReference>
<protein>
    <recommendedName>
        <fullName evidence="3">Ribosome maturation factor RimP</fullName>
    </recommendedName>
</protein>
<proteinExistence type="inferred from homology"/>
<evidence type="ECO:0000313" key="6">
    <source>
        <dbReference type="EMBL" id="PKY66829.1"/>
    </source>
</evidence>
<evidence type="ECO:0000313" key="7">
    <source>
        <dbReference type="Proteomes" id="UP000234545"/>
    </source>
</evidence>
<dbReference type="PANTHER" id="PTHR33867:SF1">
    <property type="entry name" value="RIBOSOME MATURATION FACTOR RIMP"/>
    <property type="match status" value="1"/>
</dbReference>
<dbReference type="InterPro" id="IPR028998">
    <property type="entry name" value="RimP_C"/>
</dbReference>
<reference evidence="6 7" key="1">
    <citation type="submission" date="2017-12" db="EMBL/GenBank/DDBJ databases">
        <title>Phylogenetic diversity of female urinary microbiome.</title>
        <authorList>
            <person name="Thomas-White K."/>
            <person name="Wolfe A.J."/>
        </authorList>
    </citation>
    <scope>NUCLEOTIDE SEQUENCE [LARGE SCALE GENOMIC DNA]</scope>
    <source>
        <strain evidence="6 7">UMB0250</strain>
    </source>
</reference>
<comment type="function">
    <text evidence="3">Required for maturation of 30S ribosomal subunits.</text>
</comment>
<dbReference type="GO" id="GO:0005829">
    <property type="term" value="C:cytosol"/>
    <property type="evidence" value="ECO:0007669"/>
    <property type="project" value="TreeGrafter"/>
</dbReference>
<sequence length="158" mass="17277">MVAKPQHHFEALEERLAPIASGFGLELDSVIGVKESGMQIVRVIVEAIEPGASVDSEALADMSRAVSPILDEVDPVDGEYFLEVSTPGAERELVTPRHWERQIGRLVAVKLKDATKLVGRVESATDFHAVLNVDGTPTTIEYTQVKKARPRVEFGSEE</sequence>
<keyword evidence="2 3" id="KW-0690">Ribosome biogenesis</keyword>
<dbReference type="GO" id="GO:0000028">
    <property type="term" value="P:ribosomal small subunit assembly"/>
    <property type="evidence" value="ECO:0007669"/>
    <property type="project" value="TreeGrafter"/>
</dbReference>
<dbReference type="SUPFAM" id="SSF75420">
    <property type="entry name" value="YhbC-like, N-terminal domain"/>
    <property type="match status" value="1"/>
</dbReference>
<keyword evidence="1 3" id="KW-0963">Cytoplasm</keyword>
<dbReference type="Gene3D" id="3.30.300.70">
    <property type="entry name" value="RimP-like superfamily, N-terminal"/>
    <property type="match status" value="1"/>
</dbReference>
<dbReference type="GO" id="GO:0006412">
    <property type="term" value="P:translation"/>
    <property type="evidence" value="ECO:0007669"/>
    <property type="project" value="TreeGrafter"/>
</dbReference>
<dbReference type="EMBL" id="PKKJ01000001">
    <property type="protein sequence ID" value="PKY66829.1"/>
    <property type="molecule type" value="Genomic_DNA"/>
</dbReference>
<dbReference type="CDD" id="cd01734">
    <property type="entry name" value="YlxS_C"/>
    <property type="match status" value="1"/>
</dbReference>
<comment type="caution">
    <text evidence="6">The sequence shown here is derived from an EMBL/GenBank/DDBJ whole genome shotgun (WGS) entry which is preliminary data.</text>
</comment>
<accession>A0A2I1I6T8</accession>
<organism evidence="6 7">
    <name type="scientific">Schaalia turicensis</name>
    <dbReference type="NCBI Taxonomy" id="131111"/>
    <lineage>
        <taxon>Bacteria</taxon>
        <taxon>Bacillati</taxon>
        <taxon>Actinomycetota</taxon>
        <taxon>Actinomycetes</taxon>
        <taxon>Actinomycetales</taxon>
        <taxon>Actinomycetaceae</taxon>
        <taxon>Schaalia</taxon>
    </lineage>
</organism>
<name>A0A2I1I6T8_9ACTO</name>
<dbReference type="SUPFAM" id="SSF74942">
    <property type="entry name" value="YhbC-like, C-terminal domain"/>
    <property type="match status" value="1"/>
</dbReference>
<dbReference type="InterPro" id="IPR003728">
    <property type="entry name" value="Ribosome_maturation_RimP"/>
</dbReference>
<dbReference type="Pfam" id="PF02576">
    <property type="entry name" value="RimP_N"/>
    <property type="match status" value="1"/>
</dbReference>
<gene>
    <name evidence="3" type="primary">rimP</name>
    <name evidence="6" type="ORF">CYJ25_00865</name>
</gene>
<dbReference type="AlphaFoldDB" id="A0A2I1I6T8"/>
<comment type="subcellular location">
    <subcellularLocation>
        <location evidence="3">Cytoplasm</location>
    </subcellularLocation>
</comment>
<feature type="domain" description="Ribosome maturation factor RimP N-terminal" evidence="4">
    <location>
        <begin position="16"/>
        <end position="90"/>
    </location>
</feature>
<comment type="similarity">
    <text evidence="3">Belongs to the RimP family.</text>
</comment>
<dbReference type="InterPro" id="IPR028989">
    <property type="entry name" value="RimP_N"/>
</dbReference>
<dbReference type="Pfam" id="PF17384">
    <property type="entry name" value="DUF150_C"/>
    <property type="match status" value="1"/>
</dbReference>
<evidence type="ECO:0000259" key="5">
    <source>
        <dbReference type="Pfam" id="PF17384"/>
    </source>
</evidence>
<dbReference type="OrthoDB" id="9805006at2"/>
<evidence type="ECO:0000259" key="4">
    <source>
        <dbReference type="Pfam" id="PF02576"/>
    </source>
</evidence>
<evidence type="ECO:0000256" key="3">
    <source>
        <dbReference type="HAMAP-Rule" id="MF_01077"/>
    </source>
</evidence>
<dbReference type="Proteomes" id="UP000234545">
    <property type="component" value="Unassembled WGS sequence"/>
</dbReference>
<dbReference type="PANTHER" id="PTHR33867">
    <property type="entry name" value="RIBOSOME MATURATION FACTOR RIMP"/>
    <property type="match status" value="1"/>
</dbReference>
<evidence type="ECO:0000256" key="1">
    <source>
        <dbReference type="ARBA" id="ARBA00022490"/>
    </source>
</evidence>
<dbReference type="InterPro" id="IPR036847">
    <property type="entry name" value="RimP_C_sf"/>
</dbReference>